<dbReference type="AlphaFoldDB" id="A0A2Z2NW18"/>
<dbReference type="EMBL" id="CP018632">
    <property type="protein sequence ID" value="ASJ71877.1"/>
    <property type="molecule type" value="Genomic_DNA"/>
</dbReference>
<dbReference type="InterPro" id="IPR006076">
    <property type="entry name" value="FAD-dep_OxRdtase"/>
</dbReference>
<reference evidence="3 4" key="1">
    <citation type="submission" date="2016-12" db="EMBL/GenBank/DDBJ databases">
        <authorList>
            <person name="Song W.-J."/>
            <person name="Kurnit D.M."/>
        </authorList>
    </citation>
    <scope>NUCLEOTIDE SEQUENCE [LARGE SCALE GENOMIC DNA]</scope>
    <source>
        <strain evidence="3 4">IMCC3135</strain>
    </source>
</reference>
<dbReference type="KEGG" id="gai:IMCC3135_08895"/>
<feature type="domain" description="FAD dependent oxidoreductase" evidence="2">
    <location>
        <begin position="30"/>
        <end position="386"/>
    </location>
</feature>
<gene>
    <name evidence="3" type="primary">puuB_4</name>
    <name evidence="3" type="ORF">IMCC3135_08895</name>
</gene>
<sequence>MTEPYCNSYYAASANQTAAFPMLDGDIDVDVAIIGGGFTGIASALELSERGFRVAVLEANQIGWGATGRNGGQVTGSLSGDKAMEREFRKTLGAEASNYVWNLRWRGHDIIEDRVKKYGIQCDLKHGHMLTAYKPSHIPALKAMYHEACENGMEDQVELIEGADVKDYLESDLYPAGLLNNKNMHLHSLNLCLGEADAVRSLGGQIFCSSRVTEIVHGKRPIVKTQHGQVTADTVLLAGNAYHQLAQGSMKGVLFPASLGIMATEPLSEEVANKINPHDIAVYDCRMVLDYFRLTADKRLIFGGGTKYSGGGYNTTAVENELRPALERTFPRLKGVKIDYQWSGQAGIIINRIPHIGKIAPNVFFAEGYSGHGMATSHIVAEIMANTITGSLEEFDIFANVPHTKLPFGKWFGNAAISLGMWYYVQLEKLK</sequence>
<dbReference type="EC" id="1.4.3.-" evidence="3"/>
<accession>A0A2Z2NW18</accession>
<evidence type="ECO:0000313" key="3">
    <source>
        <dbReference type="EMBL" id="ASJ71877.1"/>
    </source>
</evidence>
<dbReference type="GO" id="GO:0016491">
    <property type="term" value="F:oxidoreductase activity"/>
    <property type="evidence" value="ECO:0007669"/>
    <property type="project" value="UniProtKB-KW"/>
</dbReference>
<dbReference type="GO" id="GO:0005737">
    <property type="term" value="C:cytoplasm"/>
    <property type="evidence" value="ECO:0007669"/>
    <property type="project" value="TreeGrafter"/>
</dbReference>
<dbReference type="Gene3D" id="3.50.50.60">
    <property type="entry name" value="FAD/NAD(P)-binding domain"/>
    <property type="match status" value="1"/>
</dbReference>
<dbReference type="SUPFAM" id="SSF51905">
    <property type="entry name" value="FAD/NAD(P)-binding domain"/>
    <property type="match status" value="1"/>
</dbReference>
<organism evidence="3 4">
    <name type="scientific">Granulosicoccus antarcticus IMCC3135</name>
    <dbReference type="NCBI Taxonomy" id="1192854"/>
    <lineage>
        <taxon>Bacteria</taxon>
        <taxon>Pseudomonadati</taxon>
        <taxon>Pseudomonadota</taxon>
        <taxon>Gammaproteobacteria</taxon>
        <taxon>Chromatiales</taxon>
        <taxon>Granulosicoccaceae</taxon>
        <taxon>Granulosicoccus</taxon>
    </lineage>
</organism>
<evidence type="ECO:0000313" key="4">
    <source>
        <dbReference type="Proteomes" id="UP000250079"/>
    </source>
</evidence>
<dbReference type="InterPro" id="IPR036188">
    <property type="entry name" value="FAD/NAD-bd_sf"/>
</dbReference>
<keyword evidence="1 3" id="KW-0560">Oxidoreductase</keyword>
<keyword evidence="4" id="KW-1185">Reference proteome</keyword>
<dbReference type="PANTHER" id="PTHR13847">
    <property type="entry name" value="SARCOSINE DEHYDROGENASE-RELATED"/>
    <property type="match status" value="1"/>
</dbReference>
<dbReference type="Pfam" id="PF01266">
    <property type="entry name" value="DAO"/>
    <property type="match status" value="1"/>
</dbReference>
<dbReference type="RefSeq" id="WP_088917257.1">
    <property type="nucleotide sequence ID" value="NZ_CP018632.1"/>
</dbReference>
<evidence type="ECO:0000259" key="2">
    <source>
        <dbReference type="Pfam" id="PF01266"/>
    </source>
</evidence>
<dbReference type="Proteomes" id="UP000250079">
    <property type="component" value="Chromosome"/>
</dbReference>
<evidence type="ECO:0000256" key="1">
    <source>
        <dbReference type="ARBA" id="ARBA00023002"/>
    </source>
</evidence>
<proteinExistence type="predicted"/>
<dbReference type="PANTHER" id="PTHR13847:SF249">
    <property type="entry name" value="OXIDOREDUCTASE-RELATED"/>
    <property type="match status" value="1"/>
</dbReference>
<dbReference type="Gene3D" id="3.30.9.10">
    <property type="entry name" value="D-Amino Acid Oxidase, subunit A, domain 2"/>
    <property type="match status" value="1"/>
</dbReference>
<protein>
    <submittedName>
        <fullName evidence="3">Gamma-glutamylputrescine oxidoreductase</fullName>
        <ecNumber evidence="3">1.4.3.-</ecNumber>
    </submittedName>
</protein>
<dbReference type="OrthoDB" id="311718at2"/>
<name>A0A2Z2NW18_9GAMM</name>